<proteinExistence type="predicted"/>
<accession>A0A8S5RPH6</accession>
<dbReference type="EMBL" id="BK059132">
    <property type="protein sequence ID" value="DAE33256.1"/>
    <property type="molecule type" value="Genomic_DNA"/>
</dbReference>
<name>A0A8S5RPH6_9VIRU</name>
<reference evidence="1" key="1">
    <citation type="journal article" date="2021" name="Proc. Natl. Acad. Sci. U.S.A.">
        <title>A Catalog of Tens of Thousands of Viruses from Human Metagenomes Reveals Hidden Associations with Chronic Diseases.</title>
        <authorList>
            <person name="Tisza M.J."/>
            <person name="Buck C.B."/>
        </authorList>
    </citation>
    <scope>NUCLEOTIDE SEQUENCE</scope>
    <source>
        <strain evidence="1">Ctrcb4</strain>
    </source>
</reference>
<organism evidence="1">
    <name type="scientific">virus sp. ctrcb4</name>
    <dbReference type="NCBI Taxonomy" id="2825824"/>
    <lineage>
        <taxon>Viruses</taxon>
    </lineage>
</organism>
<sequence>MHKEKYLYMNLLLEMGKGIFIKISMLQELTLLIKVLQIPQQTMMYLIFV</sequence>
<protein>
    <submittedName>
        <fullName evidence="1">Uncharacterized protein</fullName>
    </submittedName>
</protein>
<evidence type="ECO:0000313" key="1">
    <source>
        <dbReference type="EMBL" id="DAE33256.1"/>
    </source>
</evidence>